<comment type="caution">
    <text evidence="2">The sequence shown here is derived from an EMBL/GenBank/DDBJ whole genome shotgun (WGS) entry which is preliminary data.</text>
</comment>
<dbReference type="PANTHER" id="PTHR20948">
    <property type="entry name" value="TRANSMEMBRANE PROTEIN 164"/>
    <property type="match status" value="1"/>
</dbReference>
<sequence length="298" mass="33956">MTDPSGKSLNSSAYEVASFTDIFFNYCVSGINFSLPGNGGHECHDFIAQPQRSYECAFGILVSVSSLIIGLKKHKPPSRPRITNPYVYDPWRIILLVSMTFVFAMELCYKLATRQAIFILQPCHILCLIMMFLLAAPATNSRALTYLFRVHIYFLHGPIVAIVFPVTNTLFLPFEVSTYWLEHFFLMIIPLYLLRQGGVFTMEKTMDLTWPLMSFGIWGIYHFIILEFMSLFTMANLNSMLCPAITDPFYGPNYRLFALGHQFALNFLSGKLFGLFGKDEVDDSEVGELPKKLRHKSS</sequence>
<feature type="transmembrane region" description="Helical" evidence="1">
    <location>
        <begin position="116"/>
        <end position="138"/>
    </location>
</feature>
<name>A0A553N715_TIGCA</name>
<dbReference type="Pfam" id="PF14808">
    <property type="entry name" value="TMEM164"/>
    <property type="match status" value="1"/>
</dbReference>
<gene>
    <name evidence="2" type="ORF">TCAL_01488</name>
</gene>
<evidence type="ECO:0000313" key="3">
    <source>
        <dbReference type="Proteomes" id="UP000318571"/>
    </source>
</evidence>
<feature type="transmembrane region" description="Helical" evidence="1">
    <location>
        <begin position="54"/>
        <end position="71"/>
    </location>
</feature>
<evidence type="ECO:0000313" key="2">
    <source>
        <dbReference type="EMBL" id="TRY61193.1"/>
    </source>
</evidence>
<organism evidence="2 3">
    <name type="scientific">Tigriopus californicus</name>
    <name type="common">Marine copepod</name>
    <dbReference type="NCBI Taxonomy" id="6832"/>
    <lineage>
        <taxon>Eukaryota</taxon>
        <taxon>Metazoa</taxon>
        <taxon>Ecdysozoa</taxon>
        <taxon>Arthropoda</taxon>
        <taxon>Crustacea</taxon>
        <taxon>Multicrustacea</taxon>
        <taxon>Hexanauplia</taxon>
        <taxon>Copepoda</taxon>
        <taxon>Harpacticoida</taxon>
        <taxon>Harpacticidae</taxon>
        <taxon>Tigriopus</taxon>
    </lineage>
</organism>
<keyword evidence="1" id="KW-0812">Transmembrane</keyword>
<feature type="transmembrane region" description="Helical" evidence="1">
    <location>
        <begin position="179"/>
        <end position="195"/>
    </location>
</feature>
<dbReference type="EMBL" id="VCGU01000459">
    <property type="protein sequence ID" value="TRY61193.1"/>
    <property type="molecule type" value="Genomic_DNA"/>
</dbReference>
<keyword evidence="3" id="KW-1185">Reference proteome</keyword>
<dbReference type="Proteomes" id="UP000318571">
    <property type="component" value="Chromosome 8"/>
</dbReference>
<proteinExistence type="predicted"/>
<dbReference type="OMA" id="NGGHECH"/>
<feature type="transmembrane region" description="Helical" evidence="1">
    <location>
        <begin position="91"/>
        <end position="109"/>
    </location>
</feature>
<accession>A0A553N715</accession>
<keyword evidence="1" id="KW-0472">Membrane</keyword>
<dbReference type="PANTHER" id="PTHR20948:SF2">
    <property type="entry name" value="TRANSMEMBRANE PROTEIN 164"/>
    <property type="match status" value="1"/>
</dbReference>
<protein>
    <recommendedName>
        <fullName evidence="4">Transmembrane protein 164</fullName>
    </recommendedName>
</protein>
<feature type="transmembrane region" description="Helical" evidence="1">
    <location>
        <begin position="150"/>
        <end position="172"/>
    </location>
</feature>
<feature type="transmembrane region" description="Helical" evidence="1">
    <location>
        <begin position="215"/>
        <end position="235"/>
    </location>
</feature>
<dbReference type="AlphaFoldDB" id="A0A553N715"/>
<evidence type="ECO:0000256" key="1">
    <source>
        <dbReference type="SAM" id="Phobius"/>
    </source>
</evidence>
<keyword evidence="1" id="KW-1133">Transmembrane helix</keyword>
<reference evidence="2 3" key="1">
    <citation type="journal article" date="2018" name="Nat. Ecol. Evol.">
        <title>Genomic signatures of mitonuclear coevolution across populations of Tigriopus californicus.</title>
        <authorList>
            <person name="Barreto F.S."/>
            <person name="Watson E.T."/>
            <person name="Lima T.G."/>
            <person name="Willett C.S."/>
            <person name="Edmands S."/>
            <person name="Li W."/>
            <person name="Burton R.S."/>
        </authorList>
    </citation>
    <scope>NUCLEOTIDE SEQUENCE [LARGE SCALE GENOMIC DNA]</scope>
    <source>
        <strain evidence="2 3">San Diego</strain>
    </source>
</reference>
<evidence type="ECO:0008006" key="4">
    <source>
        <dbReference type="Google" id="ProtNLM"/>
    </source>
</evidence>
<dbReference type="OrthoDB" id="17328at2759"/>
<dbReference type="InterPro" id="IPR026508">
    <property type="entry name" value="TMEM164"/>
</dbReference>